<dbReference type="AlphaFoldDB" id="A0A9J6ZD84"/>
<organism evidence="1 2">
    <name type="scientific">Candidatus Pristimantibacillus lignocellulolyticus</name>
    <dbReference type="NCBI Taxonomy" id="2994561"/>
    <lineage>
        <taxon>Bacteria</taxon>
        <taxon>Bacillati</taxon>
        <taxon>Bacillota</taxon>
        <taxon>Bacilli</taxon>
        <taxon>Bacillales</taxon>
        <taxon>Paenibacillaceae</taxon>
        <taxon>Candidatus Pristimantibacillus</taxon>
    </lineage>
</organism>
<protein>
    <submittedName>
        <fullName evidence="1">Uncharacterized protein</fullName>
    </submittedName>
</protein>
<accession>A0A9J6ZD84</accession>
<reference evidence="1" key="1">
    <citation type="submission" date="2022-05" db="EMBL/GenBank/DDBJ databases">
        <title>Novel bacterial taxa in a minimal lignocellulolytic consortium and its capacity to transform plastics disclosed by genome-resolved metagenomics.</title>
        <authorList>
            <person name="Rodriguez C.A.D."/>
            <person name="Diaz-Garcia L."/>
            <person name="Herrera K."/>
            <person name="Tarazona N.A."/>
            <person name="Sproer C."/>
            <person name="Overmann J."/>
            <person name="Jimenez D.J."/>
        </authorList>
    </citation>
    <scope>NUCLEOTIDE SEQUENCE</scope>
    <source>
        <strain evidence="1">MAG5</strain>
    </source>
</reference>
<evidence type="ECO:0000313" key="2">
    <source>
        <dbReference type="Proteomes" id="UP001056756"/>
    </source>
</evidence>
<dbReference type="PROSITE" id="PS51257">
    <property type="entry name" value="PROKAR_LIPOPROTEIN"/>
    <property type="match status" value="1"/>
</dbReference>
<dbReference type="EMBL" id="CP097899">
    <property type="protein sequence ID" value="URN94134.1"/>
    <property type="molecule type" value="Genomic_DNA"/>
</dbReference>
<sequence length="247" mass="27748">MNKYSLKRKSWSLIKVLMLVTTLILLMTGCMYPKPDSSSGVIVTKEAMRNTQGAIEQYLTTTGVLPIHNSDSSVPKYEKFRVNFGKLIDDKYIDYIPNSAFESGGNFYYLVLNEEEEPIVKAQSILLTQQVIDLQSKVTDYITANGDIPAGMEAYEGIFYIDFDKLNIKKPTIKSVYTGNLSELLVSNKGNVYIDYASDIMQLLQKDSSLVVSDQLDLRELLIANSDYVPVKSTNYKLVNGDPVAFE</sequence>
<proteinExistence type="predicted"/>
<gene>
    <name evidence="1" type="ORF">NAG76_20280</name>
</gene>
<name>A0A9J6ZD84_9BACL</name>
<dbReference type="KEGG" id="plig:NAG76_20280"/>
<dbReference type="Proteomes" id="UP001056756">
    <property type="component" value="Chromosome"/>
</dbReference>
<evidence type="ECO:0000313" key="1">
    <source>
        <dbReference type="EMBL" id="URN94134.1"/>
    </source>
</evidence>